<gene>
    <name evidence="2" type="ORF">EAH78_11985</name>
</gene>
<comment type="caution">
    <text evidence="2">The sequence shown here is derived from an EMBL/GenBank/DDBJ whole genome shotgun (WGS) entry which is preliminary data.</text>
</comment>
<accession>A0A502HY54</accession>
<dbReference type="InterPro" id="IPR016181">
    <property type="entry name" value="Acyl_CoA_acyltransferase"/>
</dbReference>
<evidence type="ECO:0000313" key="2">
    <source>
        <dbReference type="EMBL" id="TPG78292.1"/>
    </source>
</evidence>
<feature type="domain" description="N-acetyltransferase" evidence="1">
    <location>
        <begin position="33"/>
        <end position="189"/>
    </location>
</feature>
<dbReference type="CDD" id="cd04301">
    <property type="entry name" value="NAT_SF"/>
    <property type="match status" value="1"/>
</dbReference>
<sequence>MSYDASITTRFKDETDGLAGEYWVESLGDGTPLLIRELAEADRDRDLAFFNELGKGKPHFHFLASFSNLVEPHDQLMDINLHNRMAYIALAYEGSQLIEIGTARYGAYEGDAHCEFAVAVRDRWQRRGVATALLQHLMDTATRQGFSKISSMDSSGNEAMHGLAMNMGFTSRIDDQHGPQIFHEYVLAP</sequence>
<evidence type="ECO:0000259" key="1">
    <source>
        <dbReference type="PROSITE" id="PS51186"/>
    </source>
</evidence>
<keyword evidence="2" id="KW-0808">Transferase</keyword>
<dbReference type="PROSITE" id="PS51186">
    <property type="entry name" value="GNAT"/>
    <property type="match status" value="1"/>
</dbReference>
<name>A0A502HY54_9PSED</name>
<dbReference type="AlphaFoldDB" id="A0A502HY54"/>
<proteinExistence type="predicted"/>
<dbReference type="Gene3D" id="3.40.630.30">
    <property type="match status" value="1"/>
</dbReference>
<dbReference type="GO" id="GO:0016747">
    <property type="term" value="F:acyltransferase activity, transferring groups other than amino-acyl groups"/>
    <property type="evidence" value="ECO:0007669"/>
    <property type="project" value="InterPro"/>
</dbReference>
<dbReference type="InterPro" id="IPR000182">
    <property type="entry name" value="GNAT_dom"/>
</dbReference>
<reference evidence="2 3" key="1">
    <citation type="journal article" date="2019" name="Environ. Microbiol.">
        <title>Species interactions and distinct microbial communities in high Arctic permafrost affected cryosols are associated with the CH4 and CO2 gas fluxes.</title>
        <authorList>
            <person name="Altshuler I."/>
            <person name="Hamel J."/>
            <person name="Turney S."/>
            <person name="Magnuson E."/>
            <person name="Levesque R."/>
            <person name="Greer C."/>
            <person name="Whyte L.G."/>
        </authorList>
    </citation>
    <scope>NUCLEOTIDE SEQUENCE [LARGE SCALE GENOMIC DNA]</scope>
    <source>
        <strain evidence="2 3">E3</strain>
    </source>
</reference>
<dbReference type="RefSeq" id="WP_140667725.1">
    <property type="nucleotide sequence ID" value="NZ_RCZE01000005.1"/>
</dbReference>
<dbReference type="Proteomes" id="UP000317933">
    <property type="component" value="Unassembled WGS sequence"/>
</dbReference>
<organism evidence="2 3">
    <name type="scientific">Pseudomonas arsenicoxydans</name>
    <dbReference type="NCBI Taxonomy" id="702115"/>
    <lineage>
        <taxon>Bacteria</taxon>
        <taxon>Pseudomonadati</taxon>
        <taxon>Pseudomonadota</taxon>
        <taxon>Gammaproteobacteria</taxon>
        <taxon>Pseudomonadales</taxon>
        <taxon>Pseudomonadaceae</taxon>
        <taxon>Pseudomonas</taxon>
    </lineage>
</organism>
<evidence type="ECO:0000313" key="3">
    <source>
        <dbReference type="Proteomes" id="UP000317933"/>
    </source>
</evidence>
<protein>
    <submittedName>
        <fullName evidence="2">GNAT family N-acetyltransferase</fullName>
    </submittedName>
</protein>
<dbReference type="Pfam" id="PF00583">
    <property type="entry name" value="Acetyltransf_1"/>
    <property type="match status" value="1"/>
</dbReference>
<dbReference type="EMBL" id="RCZE01000005">
    <property type="protein sequence ID" value="TPG78292.1"/>
    <property type="molecule type" value="Genomic_DNA"/>
</dbReference>
<dbReference type="SUPFAM" id="SSF55729">
    <property type="entry name" value="Acyl-CoA N-acyltransferases (Nat)"/>
    <property type="match status" value="1"/>
</dbReference>